<evidence type="ECO:0000256" key="2">
    <source>
        <dbReference type="SAM" id="MobiDB-lite"/>
    </source>
</evidence>
<evidence type="ECO:0000313" key="4">
    <source>
        <dbReference type="EMBL" id="RSH78226.1"/>
    </source>
</evidence>
<dbReference type="STRING" id="105984.A0A427XHB9"/>
<sequence>MPSPHEALYKSAQDFTTSTSSQTHLEAHRERFRARLVSSSIADGNPLAVPYEKDQQKIYFRNLKFKYLEQEAKRSFLFSITGDEPQRVMPGENEELEAENKVKKAKLKHVKDEIEGMRSEAIALAKTNAEYHAKNAAAASEATLLSRQIRDMELELARIKAAHPEETRMTVDEANDRLDAQTEELERLTSEITAAGPRGDQLRSVVAERSKKVLALARDREVHEARAEDVRRSREKGGSGVRVHEMSLWYESTLNAYRNLMGIRSARVVSPSQLVLEYDTTLPGSPNGVAQLTLLFDAQQRLIDAVLTGAGAGEVDGEAEPDIREACATAVDRNDAAGLIADVLVRLRPL</sequence>
<dbReference type="PANTHER" id="PTHR37329:SF1">
    <property type="entry name" value="KINETOCHORE PROTEIN SOS7"/>
    <property type="match status" value="1"/>
</dbReference>
<dbReference type="Proteomes" id="UP000279236">
    <property type="component" value="Unassembled WGS sequence"/>
</dbReference>
<dbReference type="InterPro" id="IPR037475">
    <property type="entry name" value="Sos7"/>
</dbReference>
<dbReference type="InterPro" id="IPR048781">
    <property type="entry name" value="Sos7_CC"/>
</dbReference>
<dbReference type="OrthoDB" id="18959at2759"/>
<proteinExistence type="predicted"/>
<dbReference type="GO" id="GO:0051315">
    <property type="term" value="P:attachment of mitotic spindle microtubules to kinetochore"/>
    <property type="evidence" value="ECO:0007669"/>
    <property type="project" value="TreeGrafter"/>
</dbReference>
<name>A0A427XHB9_9TREE</name>
<evidence type="ECO:0000256" key="1">
    <source>
        <dbReference type="SAM" id="Coils"/>
    </source>
</evidence>
<organism evidence="4 5">
    <name type="scientific">Apiotrichum porosum</name>
    <dbReference type="NCBI Taxonomy" id="105984"/>
    <lineage>
        <taxon>Eukaryota</taxon>
        <taxon>Fungi</taxon>
        <taxon>Dikarya</taxon>
        <taxon>Basidiomycota</taxon>
        <taxon>Agaricomycotina</taxon>
        <taxon>Tremellomycetes</taxon>
        <taxon>Trichosporonales</taxon>
        <taxon>Trichosporonaceae</taxon>
        <taxon>Apiotrichum</taxon>
    </lineage>
</organism>
<evidence type="ECO:0000313" key="5">
    <source>
        <dbReference type="Proteomes" id="UP000279236"/>
    </source>
</evidence>
<protein>
    <recommendedName>
        <fullName evidence="3">Kinetochore protein Sos7 coiled-coil domain-containing protein</fullName>
    </recommendedName>
</protein>
<dbReference type="EMBL" id="RSCE01000013">
    <property type="protein sequence ID" value="RSH78226.1"/>
    <property type="molecule type" value="Genomic_DNA"/>
</dbReference>
<feature type="compositionally biased region" description="Polar residues" evidence="2">
    <location>
        <begin position="13"/>
        <end position="24"/>
    </location>
</feature>
<gene>
    <name evidence="4" type="ORF">EHS24_002690</name>
</gene>
<dbReference type="GO" id="GO:0000776">
    <property type="term" value="C:kinetochore"/>
    <property type="evidence" value="ECO:0007669"/>
    <property type="project" value="InterPro"/>
</dbReference>
<keyword evidence="1" id="KW-0175">Coiled coil</keyword>
<dbReference type="Pfam" id="PF20882">
    <property type="entry name" value="Sos7"/>
    <property type="match status" value="1"/>
</dbReference>
<dbReference type="PANTHER" id="PTHR37329">
    <property type="entry name" value="KINETOCHORE PROTEIN SOS7"/>
    <property type="match status" value="1"/>
</dbReference>
<feature type="coiled-coil region" evidence="1">
    <location>
        <begin position="93"/>
        <end position="191"/>
    </location>
</feature>
<dbReference type="GeneID" id="39587233"/>
<feature type="domain" description="Kinetochore protein Sos7 coiled-coil" evidence="3">
    <location>
        <begin position="59"/>
        <end position="130"/>
    </location>
</feature>
<dbReference type="GO" id="GO:0034501">
    <property type="term" value="P:protein localization to kinetochore"/>
    <property type="evidence" value="ECO:0007669"/>
    <property type="project" value="InterPro"/>
</dbReference>
<dbReference type="RefSeq" id="XP_028473373.1">
    <property type="nucleotide sequence ID" value="XM_028618417.1"/>
</dbReference>
<comment type="caution">
    <text evidence="4">The sequence shown here is derived from an EMBL/GenBank/DDBJ whole genome shotgun (WGS) entry which is preliminary data.</text>
</comment>
<feature type="region of interest" description="Disordered" evidence="2">
    <location>
        <begin position="1"/>
        <end position="24"/>
    </location>
</feature>
<evidence type="ECO:0000259" key="3">
    <source>
        <dbReference type="Pfam" id="PF20882"/>
    </source>
</evidence>
<dbReference type="AlphaFoldDB" id="A0A427XHB9"/>
<reference evidence="4 5" key="1">
    <citation type="submission" date="2018-11" db="EMBL/GenBank/DDBJ databases">
        <title>Genome sequence of Apiotrichum porosum DSM 27194.</title>
        <authorList>
            <person name="Aliyu H."/>
            <person name="Gorte O."/>
            <person name="Ochsenreither K."/>
        </authorList>
    </citation>
    <scope>NUCLEOTIDE SEQUENCE [LARGE SCALE GENOMIC DNA]</scope>
    <source>
        <strain evidence="4 5">DSM 27194</strain>
    </source>
</reference>
<accession>A0A427XHB9</accession>
<keyword evidence="5" id="KW-1185">Reference proteome</keyword>